<feature type="compositionally biased region" description="Basic and acidic residues" evidence="12">
    <location>
        <begin position="610"/>
        <end position="621"/>
    </location>
</feature>
<comment type="subcellular location">
    <subcellularLocation>
        <location evidence="1">Mitochondrion inner membrane</location>
        <topology evidence="1">Single-pass membrane protein</topology>
    </subcellularLocation>
</comment>
<evidence type="ECO:0000256" key="11">
    <source>
        <dbReference type="ARBA" id="ARBA00048778"/>
    </source>
</evidence>
<feature type="region of interest" description="Disordered" evidence="12">
    <location>
        <begin position="488"/>
        <end position="621"/>
    </location>
</feature>
<comment type="catalytic activity">
    <reaction evidence="11">
        <text>ATP + H2O = ADP + phosphate + H(+)</text>
        <dbReference type="Rhea" id="RHEA:13065"/>
        <dbReference type="ChEBI" id="CHEBI:15377"/>
        <dbReference type="ChEBI" id="CHEBI:15378"/>
        <dbReference type="ChEBI" id="CHEBI:30616"/>
        <dbReference type="ChEBI" id="CHEBI:43474"/>
        <dbReference type="ChEBI" id="CHEBI:456216"/>
    </reaction>
    <physiologicalReaction direction="left-to-right" evidence="11">
        <dbReference type="Rhea" id="RHEA:13066"/>
    </physiologicalReaction>
</comment>
<keyword evidence="3" id="KW-0812">Transmembrane</keyword>
<dbReference type="InterPro" id="IPR057495">
    <property type="entry name" value="AAA_lid_BCS1"/>
</dbReference>
<dbReference type="Pfam" id="PF08740">
    <property type="entry name" value="BCS1_N"/>
    <property type="match status" value="1"/>
</dbReference>
<evidence type="ECO:0000256" key="8">
    <source>
        <dbReference type="ARBA" id="ARBA00022989"/>
    </source>
</evidence>
<evidence type="ECO:0000256" key="5">
    <source>
        <dbReference type="ARBA" id="ARBA00022792"/>
    </source>
</evidence>
<dbReference type="InterPro" id="IPR027417">
    <property type="entry name" value="P-loop_NTPase"/>
</dbReference>
<dbReference type="InterPro" id="IPR014851">
    <property type="entry name" value="BCS1_N"/>
</dbReference>
<comment type="caution">
    <text evidence="15">The sequence shown here is derived from an EMBL/GenBank/DDBJ whole genome shotgun (WGS) entry which is preliminary data.</text>
</comment>
<keyword evidence="10" id="KW-0472">Membrane</keyword>
<evidence type="ECO:0000256" key="9">
    <source>
        <dbReference type="ARBA" id="ARBA00023128"/>
    </source>
</evidence>
<keyword evidence="9" id="KW-0496">Mitochondrion</keyword>
<accession>A0ABQ8XEP0</accession>
<evidence type="ECO:0000256" key="3">
    <source>
        <dbReference type="ARBA" id="ARBA00022692"/>
    </source>
</evidence>
<feature type="compositionally biased region" description="Polar residues" evidence="12">
    <location>
        <begin position="589"/>
        <end position="609"/>
    </location>
</feature>
<dbReference type="Pfam" id="PF25426">
    <property type="entry name" value="AAA_lid_BCS1"/>
    <property type="match status" value="1"/>
</dbReference>
<evidence type="ECO:0000313" key="15">
    <source>
        <dbReference type="EMBL" id="KAJ6230926.1"/>
    </source>
</evidence>
<keyword evidence="7" id="KW-0067">ATP-binding</keyword>
<dbReference type="InterPro" id="IPR003959">
    <property type="entry name" value="ATPase_AAA_core"/>
</dbReference>
<name>A0ABQ8XEP0_9EUKA</name>
<dbReference type="PANTHER" id="PTHR23070">
    <property type="entry name" value="BCS1 AAA-TYPE ATPASE"/>
    <property type="match status" value="1"/>
</dbReference>
<organism evidence="15 16">
    <name type="scientific">Anaeramoeba flamelloides</name>
    <dbReference type="NCBI Taxonomy" id="1746091"/>
    <lineage>
        <taxon>Eukaryota</taxon>
        <taxon>Metamonada</taxon>
        <taxon>Anaeramoebidae</taxon>
        <taxon>Anaeramoeba</taxon>
    </lineage>
</organism>
<dbReference type="Pfam" id="PF00004">
    <property type="entry name" value="AAA"/>
    <property type="match status" value="1"/>
</dbReference>
<evidence type="ECO:0000256" key="10">
    <source>
        <dbReference type="ARBA" id="ARBA00023136"/>
    </source>
</evidence>
<dbReference type="InterPro" id="IPR050747">
    <property type="entry name" value="Mitochondrial_chaperone_BCS1"/>
</dbReference>
<evidence type="ECO:0000259" key="13">
    <source>
        <dbReference type="SMART" id="SM00382"/>
    </source>
</evidence>
<dbReference type="EMBL" id="JAOAOG010000307">
    <property type="protein sequence ID" value="KAJ6230926.1"/>
    <property type="molecule type" value="Genomic_DNA"/>
</dbReference>
<evidence type="ECO:0000259" key="14">
    <source>
        <dbReference type="SMART" id="SM01024"/>
    </source>
</evidence>
<keyword evidence="16" id="KW-1185">Reference proteome</keyword>
<keyword evidence="8" id="KW-1133">Transmembrane helix</keyword>
<dbReference type="SUPFAM" id="SSF52540">
    <property type="entry name" value="P-loop containing nucleoside triphosphate hydrolases"/>
    <property type="match status" value="1"/>
</dbReference>
<proteinExistence type="inferred from homology"/>
<evidence type="ECO:0000313" key="16">
    <source>
        <dbReference type="Proteomes" id="UP001150062"/>
    </source>
</evidence>
<feature type="domain" description="BCS1 N-terminal" evidence="14">
    <location>
        <begin position="31"/>
        <end position="230"/>
    </location>
</feature>
<dbReference type="Gene3D" id="3.40.50.300">
    <property type="entry name" value="P-loop containing nucleotide triphosphate hydrolases"/>
    <property type="match status" value="1"/>
</dbReference>
<keyword evidence="6" id="KW-0378">Hydrolase</keyword>
<dbReference type="Proteomes" id="UP001150062">
    <property type="component" value="Unassembled WGS sequence"/>
</dbReference>
<keyword evidence="5" id="KW-0999">Mitochondrion inner membrane</keyword>
<evidence type="ECO:0000256" key="1">
    <source>
        <dbReference type="ARBA" id="ARBA00004434"/>
    </source>
</evidence>
<dbReference type="SMART" id="SM00382">
    <property type="entry name" value="AAA"/>
    <property type="match status" value="1"/>
</dbReference>
<gene>
    <name evidence="15" type="ORF">M0813_06305</name>
</gene>
<sequence>MNTLFLTSSSGEEANNFDKVFMIIKTGLLIAVAGYLTSFVKGKYNEIYDYVRDRVYTTITVTSDTNLFQPMLSWLLQFDEISKTNNLRVMCKSVQENEFYNNLLSKNMISSSKQELSDNLYSSSGNNTLDQVYFSIGEGTHKFRYKGTKITVDFSIEKKEQTFFGFGRGSQQNYKNQQELTFEAFGQKKKLFRDIVLEVVDLKRKMEKQNSAIYLMDQWAESWDRENSTTKPIKMDFVILKKGLAEHLINDCKKFLQRQQIYERLGIPFRRGYLFYGYPGCGKTTTVRAIAGELGLPICIMSLSNKELNDDTLLTLLNKAPRPCIVLLEDVDSCFVQREASDKKDQNRVSFSGLLNALDGVGVQEGRLFFLTTNHIERLSPALIRPGRVDKKIEFQKADKDQVERLFLKFFEGETKLAKQFSEKIPIDRMSMALIQQHFLNYFEEPEKCLEIIDELIKECEKTEEFERSEKEKFEKKQKEIAEKNRLEKEKKEKEEREKKEKEKKEKEEKEEKEKKENEEKEEKEEKEKEEKEKKGKVENEKEIEKEKEKEKEKENINGNQKEIEKEKEENKSNQNNTIIKQETEINGIKSNTSSDIDTNSIPELTTGNEIEKRKTEKNNI</sequence>
<feature type="domain" description="AAA+ ATPase" evidence="13">
    <location>
        <begin position="269"/>
        <end position="399"/>
    </location>
</feature>
<keyword evidence="4" id="KW-0547">Nucleotide-binding</keyword>
<evidence type="ECO:0000256" key="7">
    <source>
        <dbReference type="ARBA" id="ARBA00022840"/>
    </source>
</evidence>
<evidence type="ECO:0000256" key="2">
    <source>
        <dbReference type="ARBA" id="ARBA00007448"/>
    </source>
</evidence>
<comment type="similarity">
    <text evidence="2">Belongs to the AAA ATPase family. BCS1 subfamily.</text>
</comment>
<feature type="compositionally biased region" description="Basic and acidic residues" evidence="12">
    <location>
        <begin position="488"/>
        <end position="572"/>
    </location>
</feature>
<reference evidence="15" key="1">
    <citation type="submission" date="2022-08" db="EMBL/GenBank/DDBJ databases">
        <title>Novel sulfate-reducing endosymbionts in the free-living metamonad Anaeramoeba.</title>
        <authorList>
            <person name="Jerlstrom-Hultqvist J."/>
            <person name="Cepicka I."/>
            <person name="Gallot-Lavallee L."/>
            <person name="Salas-Leiva D."/>
            <person name="Curtis B.A."/>
            <person name="Zahonova K."/>
            <person name="Pipaliya S."/>
            <person name="Dacks J."/>
            <person name="Roger A.J."/>
        </authorList>
    </citation>
    <scope>NUCLEOTIDE SEQUENCE</scope>
    <source>
        <strain evidence="15">Schooner1</strain>
    </source>
</reference>
<evidence type="ECO:0000256" key="4">
    <source>
        <dbReference type="ARBA" id="ARBA00022741"/>
    </source>
</evidence>
<evidence type="ECO:0000256" key="6">
    <source>
        <dbReference type="ARBA" id="ARBA00022801"/>
    </source>
</evidence>
<dbReference type="SMART" id="SM01024">
    <property type="entry name" value="BCS1_N"/>
    <property type="match status" value="1"/>
</dbReference>
<dbReference type="InterPro" id="IPR003593">
    <property type="entry name" value="AAA+_ATPase"/>
</dbReference>
<protein>
    <submittedName>
        <fullName evidence="15">Atpase</fullName>
    </submittedName>
</protein>
<evidence type="ECO:0000256" key="12">
    <source>
        <dbReference type="SAM" id="MobiDB-lite"/>
    </source>
</evidence>